<protein>
    <submittedName>
        <fullName evidence="1">Uncharacterized protein</fullName>
    </submittedName>
</protein>
<dbReference type="EMBL" id="CM042063">
    <property type="protein sequence ID" value="KAI3667046.1"/>
    <property type="molecule type" value="Genomic_DNA"/>
</dbReference>
<accession>A0ACB8XH86</accession>
<name>A0ACB8XH86_ARCLA</name>
<reference evidence="1 2" key="2">
    <citation type="journal article" date="2022" name="Mol. Ecol. Resour.">
        <title>The genomes of chicory, endive, great burdock and yacon provide insights into Asteraceae paleo-polyploidization history and plant inulin production.</title>
        <authorList>
            <person name="Fan W."/>
            <person name="Wang S."/>
            <person name="Wang H."/>
            <person name="Wang A."/>
            <person name="Jiang F."/>
            <person name="Liu H."/>
            <person name="Zhao H."/>
            <person name="Xu D."/>
            <person name="Zhang Y."/>
        </authorList>
    </citation>
    <scope>NUCLEOTIDE SEQUENCE [LARGE SCALE GENOMIC DNA]</scope>
    <source>
        <strain evidence="2">cv. Niubang</strain>
    </source>
</reference>
<keyword evidence="2" id="KW-1185">Reference proteome</keyword>
<dbReference type="Proteomes" id="UP001055879">
    <property type="component" value="Linkage Group LG17"/>
</dbReference>
<organism evidence="1 2">
    <name type="scientific">Arctium lappa</name>
    <name type="common">Greater burdock</name>
    <name type="synonym">Lappa major</name>
    <dbReference type="NCBI Taxonomy" id="4217"/>
    <lineage>
        <taxon>Eukaryota</taxon>
        <taxon>Viridiplantae</taxon>
        <taxon>Streptophyta</taxon>
        <taxon>Embryophyta</taxon>
        <taxon>Tracheophyta</taxon>
        <taxon>Spermatophyta</taxon>
        <taxon>Magnoliopsida</taxon>
        <taxon>eudicotyledons</taxon>
        <taxon>Gunneridae</taxon>
        <taxon>Pentapetalae</taxon>
        <taxon>asterids</taxon>
        <taxon>campanulids</taxon>
        <taxon>Asterales</taxon>
        <taxon>Asteraceae</taxon>
        <taxon>Carduoideae</taxon>
        <taxon>Cardueae</taxon>
        <taxon>Arctiinae</taxon>
        <taxon>Arctium</taxon>
    </lineage>
</organism>
<reference evidence="2" key="1">
    <citation type="journal article" date="2022" name="Mol. Ecol. Resour.">
        <title>The genomes of chicory, endive, great burdock and yacon provide insights into Asteraceae palaeo-polyploidization history and plant inulin production.</title>
        <authorList>
            <person name="Fan W."/>
            <person name="Wang S."/>
            <person name="Wang H."/>
            <person name="Wang A."/>
            <person name="Jiang F."/>
            <person name="Liu H."/>
            <person name="Zhao H."/>
            <person name="Xu D."/>
            <person name="Zhang Y."/>
        </authorList>
    </citation>
    <scope>NUCLEOTIDE SEQUENCE [LARGE SCALE GENOMIC DNA]</scope>
    <source>
        <strain evidence="2">cv. Niubang</strain>
    </source>
</reference>
<gene>
    <name evidence="1" type="ORF">L6452_42088</name>
</gene>
<evidence type="ECO:0000313" key="2">
    <source>
        <dbReference type="Proteomes" id="UP001055879"/>
    </source>
</evidence>
<comment type="caution">
    <text evidence="1">The sequence shown here is derived from an EMBL/GenBank/DDBJ whole genome shotgun (WGS) entry which is preliminary data.</text>
</comment>
<evidence type="ECO:0000313" key="1">
    <source>
        <dbReference type="EMBL" id="KAI3667046.1"/>
    </source>
</evidence>
<proteinExistence type="predicted"/>
<sequence>MGDNKGTGGRKNGGETIDVNSLFYIHPLDYPKPMQVNDVLSNNNFNDWKQEMMNTLLAKNKMGLVDGSIKKPEKNSEMYMAWMRADAMIKDLEERFGKEGAPRAYELKQSLSITRQNGTSVSAYYTKLRSVWDELQLVLPTPRCTCEGCGCGIGKRLNELKEKERLYEFLMGLDENFSVIRTQILAMKPTPTLGATYHLVAEDEQQRAITGASKRPGVEATAFQVNYMSQKGGQQAQGANKVTPKVSKLPVNEKLEKCTFCGKDGHTKDGCFKIIGYPDWWPGKEKKEKSKPKATSVEIGSSPIPGLTDEQYQLFVKHFREEAKVTSNEASPVVNMAGRIEPHNGWLVDSGGIEQITHRSDFLENEVTKSKEAPVIIPNGEMVPVVSEGEHTLPGGVKIKGVLHVPNFNYKLLSIRKLTKDLNCAVTFFHDFFVMQELVTRDLIGVSNCTGGGGALPNGGNGEGKKSFNGIVRGLAQKIGSSV</sequence>